<protein>
    <submittedName>
        <fullName evidence="5">SAM-dependent methyltransferase</fullName>
    </submittedName>
</protein>
<evidence type="ECO:0000313" key="5">
    <source>
        <dbReference type="EMBL" id="PKR58094.1"/>
    </source>
</evidence>
<evidence type="ECO:0000256" key="1">
    <source>
        <dbReference type="ARBA" id="ARBA00022603"/>
    </source>
</evidence>
<evidence type="ECO:0000256" key="2">
    <source>
        <dbReference type="ARBA" id="ARBA00022679"/>
    </source>
</evidence>
<organism evidence="5 6">
    <name type="scientific">Thalassospira lohafexi</name>
    <dbReference type="NCBI Taxonomy" id="744227"/>
    <lineage>
        <taxon>Bacteria</taxon>
        <taxon>Pseudomonadati</taxon>
        <taxon>Pseudomonadota</taxon>
        <taxon>Alphaproteobacteria</taxon>
        <taxon>Rhodospirillales</taxon>
        <taxon>Thalassospiraceae</taxon>
        <taxon>Thalassospira</taxon>
    </lineage>
</organism>
<dbReference type="CDD" id="cd02440">
    <property type="entry name" value="AdoMet_MTases"/>
    <property type="match status" value="1"/>
</dbReference>
<dbReference type="InterPro" id="IPR041698">
    <property type="entry name" value="Methyltransf_25"/>
</dbReference>
<comment type="caution">
    <text evidence="5">The sequence shown here is derived from an EMBL/GenBank/DDBJ whole genome shotgun (WGS) entry which is preliminary data.</text>
</comment>
<keyword evidence="6" id="KW-1185">Reference proteome</keyword>
<dbReference type="Pfam" id="PF13649">
    <property type="entry name" value="Methyltransf_25"/>
    <property type="match status" value="1"/>
</dbReference>
<sequence length="210" mass="22928">MKIDPNMDPTEFWQQHYEKATPKTSGRPTAVLEKFVTDRTPGAALELGCGKGDDAVWLAKNGWAVTAIDISATAMGYARANAVRNGVLEKITFDQRDLMTDFPTGSFTLVTAQFLESPVVFARNSIINCASRLVAPGGLLLATSHGSVPSWSWEKPDKCYPKPKEALENLSLDLTEWTQICVDNLDRLAKGPNGEEGMVLDTVIALERKG</sequence>
<reference evidence="5 6" key="1">
    <citation type="submission" date="2017-09" db="EMBL/GenBank/DDBJ databases">
        <title>Biodiversity and function of Thalassospira species in the particle-attached aromatic-hydrocarbon-degrading consortia from the surface seawater of the China South Sea.</title>
        <authorList>
            <person name="Dong C."/>
            <person name="Lai Q."/>
            <person name="Shao Z."/>
        </authorList>
    </citation>
    <scope>NUCLEOTIDE SEQUENCE [LARGE SCALE GENOMIC DNA]</scope>
    <source>
        <strain evidence="5 6">139Z-12</strain>
    </source>
</reference>
<keyword evidence="1 5" id="KW-0489">Methyltransferase</keyword>
<feature type="domain" description="Methyltransferase" evidence="4">
    <location>
        <begin position="45"/>
        <end position="138"/>
    </location>
</feature>
<dbReference type="Proteomes" id="UP000233332">
    <property type="component" value="Unassembled WGS sequence"/>
</dbReference>
<name>A0A2N3L5J0_9PROT</name>
<dbReference type="PANTHER" id="PTHR43464">
    <property type="entry name" value="METHYLTRANSFERASE"/>
    <property type="match status" value="1"/>
</dbReference>
<gene>
    <name evidence="5" type="ORF">COO92_10030</name>
</gene>
<dbReference type="GO" id="GO:0008168">
    <property type="term" value="F:methyltransferase activity"/>
    <property type="evidence" value="ECO:0007669"/>
    <property type="project" value="UniProtKB-KW"/>
</dbReference>
<proteinExistence type="predicted"/>
<dbReference type="SUPFAM" id="SSF53335">
    <property type="entry name" value="S-adenosyl-L-methionine-dependent methyltransferases"/>
    <property type="match status" value="1"/>
</dbReference>
<dbReference type="InterPro" id="IPR029063">
    <property type="entry name" value="SAM-dependent_MTases_sf"/>
</dbReference>
<keyword evidence="2 5" id="KW-0808">Transferase</keyword>
<dbReference type="RefSeq" id="WP_101301826.1">
    <property type="nucleotide sequence ID" value="NZ_NXGX01000004.1"/>
</dbReference>
<keyword evidence="3" id="KW-0949">S-adenosyl-L-methionine</keyword>
<dbReference type="Gene3D" id="3.40.50.150">
    <property type="entry name" value="Vaccinia Virus protein VP39"/>
    <property type="match status" value="1"/>
</dbReference>
<dbReference type="AlphaFoldDB" id="A0A2N3L5J0"/>
<accession>A0A2N3L5J0</accession>
<evidence type="ECO:0000313" key="6">
    <source>
        <dbReference type="Proteomes" id="UP000233332"/>
    </source>
</evidence>
<evidence type="ECO:0000259" key="4">
    <source>
        <dbReference type="Pfam" id="PF13649"/>
    </source>
</evidence>
<dbReference type="GO" id="GO:0032259">
    <property type="term" value="P:methylation"/>
    <property type="evidence" value="ECO:0007669"/>
    <property type="project" value="UniProtKB-KW"/>
</dbReference>
<dbReference type="PANTHER" id="PTHR43464:SF19">
    <property type="entry name" value="UBIQUINONE BIOSYNTHESIS O-METHYLTRANSFERASE, MITOCHONDRIAL"/>
    <property type="match status" value="1"/>
</dbReference>
<dbReference type="EMBL" id="NXGX01000004">
    <property type="protein sequence ID" value="PKR58094.1"/>
    <property type="molecule type" value="Genomic_DNA"/>
</dbReference>
<evidence type="ECO:0000256" key="3">
    <source>
        <dbReference type="ARBA" id="ARBA00022691"/>
    </source>
</evidence>